<accession>A0A397TFI0</accession>
<dbReference type="AlphaFoldDB" id="A0A397TFI0"/>
<protein>
    <submittedName>
        <fullName evidence="1">Uncharacterized protein</fullName>
    </submittedName>
</protein>
<name>A0A397TFI0_9GLOM</name>
<proteinExistence type="predicted"/>
<gene>
    <name evidence="1" type="ORF">C1645_753578</name>
</gene>
<dbReference type="EMBL" id="QKYT01000036">
    <property type="protein sequence ID" value="RIA97020.1"/>
    <property type="molecule type" value="Genomic_DNA"/>
</dbReference>
<organism evidence="1 2">
    <name type="scientific">Glomus cerebriforme</name>
    <dbReference type="NCBI Taxonomy" id="658196"/>
    <lineage>
        <taxon>Eukaryota</taxon>
        <taxon>Fungi</taxon>
        <taxon>Fungi incertae sedis</taxon>
        <taxon>Mucoromycota</taxon>
        <taxon>Glomeromycotina</taxon>
        <taxon>Glomeromycetes</taxon>
        <taxon>Glomerales</taxon>
        <taxon>Glomeraceae</taxon>
        <taxon>Glomus</taxon>
    </lineage>
</organism>
<evidence type="ECO:0000313" key="1">
    <source>
        <dbReference type="EMBL" id="RIA97020.1"/>
    </source>
</evidence>
<comment type="caution">
    <text evidence="1">The sequence shown here is derived from an EMBL/GenBank/DDBJ whole genome shotgun (WGS) entry which is preliminary data.</text>
</comment>
<sequence length="77" mass="9315">MFIEQFLQQQSMYDYYRTKVSDHLLINKLPNDHLLDNYLKNNQKQVKQNMTTQVKKSVPRICSEDRYHVGLQNELIQ</sequence>
<reference evidence="1 2" key="1">
    <citation type="submission" date="2018-06" db="EMBL/GenBank/DDBJ databases">
        <title>Comparative genomics reveals the genomic features of Rhizophagus irregularis, R. cerebriforme, R. diaphanum and Gigaspora rosea, and their symbiotic lifestyle signature.</title>
        <authorList>
            <person name="Morin E."/>
            <person name="San Clemente H."/>
            <person name="Chen E.C.H."/>
            <person name="De La Providencia I."/>
            <person name="Hainaut M."/>
            <person name="Kuo A."/>
            <person name="Kohler A."/>
            <person name="Murat C."/>
            <person name="Tang N."/>
            <person name="Roy S."/>
            <person name="Loubradou J."/>
            <person name="Henrissat B."/>
            <person name="Grigoriev I.V."/>
            <person name="Corradi N."/>
            <person name="Roux C."/>
            <person name="Martin F.M."/>
        </authorList>
    </citation>
    <scope>NUCLEOTIDE SEQUENCE [LARGE SCALE GENOMIC DNA]</scope>
    <source>
        <strain evidence="1 2">DAOM 227022</strain>
    </source>
</reference>
<dbReference type="Proteomes" id="UP000265703">
    <property type="component" value="Unassembled WGS sequence"/>
</dbReference>
<evidence type="ECO:0000313" key="2">
    <source>
        <dbReference type="Proteomes" id="UP000265703"/>
    </source>
</evidence>
<keyword evidence="2" id="KW-1185">Reference proteome</keyword>